<dbReference type="PROSITE" id="PS50011">
    <property type="entry name" value="PROTEIN_KINASE_DOM"/>
    <property type="match status" value="1"/>
</dbReference>
<evidence type="ECO:0000313" key="2">
    <source>
        <dbReference type="EMBL" id="KAJ3573261.1"/>
    </source>
</evidence>
<dbReference type="PANTHER" id="PTHR44329">
    <property type="entry name" value="SERINE/THREONINE-PROTEIN KINASE TNNI3K-RELATED"/>
    <property type="match status" value="1"/>
</dbReference>
<dbReference type="EMBL" id="JANIEX010000109">
    <property type="protein sequence ID" value="KAJ3573261.1"/>
    <property type="molecule type" value="Genomic_DNA"/>
</dbReference>
<evidence type="ECO:0000313" key="3">
    <source>
        <dbReference type="Proteomes" id="UP001213000"/>
    </source>
</evidence>
<evidence type="ECO:0000259" key="1">
    <source>
        <dbReference type="PROSITE" id="PS50011"/>
    </source>
</evidence>
<dbReference type="InterPro" id="IPR001245">
    <property type="entry name" value="Ser-Thr/Tyr_kinase_cat_dom"/>
</dbReference>
<dbReference type="AlphaFoldDB" id="A0AAD5YX75"/>
<dbReference type="SUPFAM" id="SSF56112">
    <property type="entry name" value="Protein kinase-like (PK-like)"/>
    <property type="match status" value="1"/>
</dbReference>
<dbReference type="GO" id="GO:0005524">
    <property type="term" value="F:ATP binding"/>
    <property type="evidence" value="ECO:0007669"/>
    <property type="project" value="InterPro"/>
</dbReference>
<dbReference type="Pfam" id="PF07714">
    <property type="entry name" value="PK_Tyr_Ser-Thr"/>
    <property type="match status" value="1"/>
</dbReference>
<keyword evidence="3" id="KW-1185">Reference proteome</keyword>
<dbReference type="Proteomes" id="UP001213000">
    <property type="component" value="Unassembled WGS sequence"/>
</dbReference>
<gene>
    <name evidence="2" type="ORF">NP233_g2554</name>
</gene>
<feature type="domain" description="Protein kinase" evidence="1">
    <location>
        <begin position="1"/>
        <end position="307"/>
    </location>
</feature>
<accession>A0AAD5YX75</accession>
<sequence>MAQCCLKVIFAKYLLDRSVVTELEQYPFLDAPHSDVYEGKLDNKPVALKRWRVSRASNEQTETTLKTLVKKLDEWRSTSSHPNILSFLGLCEGNGRVPVLILPRLRYNIARFVGENSRVDKLALAYQLAEALSYIHSQDPPIVHGSIKDTNVLISCDHKVMVTDIGIYATFLNPEMSQDWRPSDRPRFQPPEQLMRSDVDAMQPSTDVWSFAMVVLQMYTGSLPYGHLLNPNTAILHIAQGHLPPQPDETLVSSDLWHEFCLTLDPSSAGETRSTKKITLDVRAVSHCKGCSNIAILWFWITVSLRS</sequence>
<dbReference type="GO" id="GO:0004674">
    <property type="term" value="F:protein serine/threonine kinase activity"/>
    <property type="evidence" value="ECO:0007669"/>
    <property type="project" value="TreeGrafter"/>
</dbReference>
<proteinExistence type="predicted"/>
<dbReference type="InterPro" id="IPR000719">
    <property type="entry name" value="Prot_kinase_dom"/>
</dbReference>
<dbReference type="InterPro" id="IPR011009">
    <property type="entry name" value="Kinase-like_dom_sf"/>
</dbReference>
<dbReference type="Gene3D" id="1.10.510.10">
    <property type="entry name" value="Transferase(Phosphotransferase) domain 1"/>
    <property type="match status" value="1"/>
</dbReference>
<name>A0AAD5YX75_9AGAR</name>
<dbReference type="InterPro" id="IPR051681">
    <property type="entry name" value="Ser/Thr_Kinases-Pseudokinases"/>
</dbReference>
<organism evidence="2 3">
    <name type="scientific">Leucocoprinus birnbaumii</name>
    <dbReference type="NCBI Taxonomy" id="56174"/>
    <lineage>
        <taxon>Eukaryota</taxon>
        <taxon>Fungi</taxon>
        <taxon>Dikarya</taxon>
        <taxon>Basidiomycota</taxon>
        <taxon>Agaricomycotina</taxon>
        <taxon>Agaricomycetes</taxon>
        <taxon>Agaricomycetidae</taxon>
        <taxon>Agaricales</taxon>
        <taxon>Agaricineae</taxon>
        <taxon>Agaricaceae</taxon>
        <taxon>Leucocoprinus</taxon>
    </lineage>
</organism>
<protein>
    <recommendedName>
        <fullName evidence="1">Protein kinase domain-containing protein</fullName>
    </recommendedName>
</protein>
<comment type="caution">
    <text evidence="2">The sequence shown here is derived from an EMBL/GenBank/DDBJ whole genome shotgun (WGS) entry which is preliminary data.</text>
</comment>
<reference evidence="2" key="1">
    <citation type="submission" date="2022-07" db="EMBL/GenBank/DDBJ databases">
        <title>Genome Sequence of Leucocoprinus birnbaumii.</title>
        <authorList>
            <person name="Buettner E."/>
        </authorList>
    </citation>
    <scope>NUCLEOTIDE SEQUENCE</scope>
    <source>
        <strain evidence="2">VT141</strain>
    </source>
</reference>